<evidence type="ECO:0000256" key="5">
    <source>
        <dbReference type="ARBA" id="ARBA00022741"/>
    </source>
</evidence>
<dbReference type="CDD" id="cd16917">
    <property type="entry name" value="HATPase_UhpB-NarQ-NarX-like"/>
    <property type="match status" value="1"/>
</dbReference>
<feature type="domain" description="Histidine kinase/HSP90-like ATPase" evidence="12">
    <location>
        <begin position="286"/>
        <end position="379"/>
    </location>
</feature>
<dbReference type="EMBL" id="JAAVJC010000073">
    <property type="protein sequence ID" value="NJQ15467.1"/>
    <property type="molecule type" value="Genomic_DNA"/>
</dbReference>
<feature type="transmembrane region" description="Helical" evidence="11">
    <location>
        <begin position="89"/>
        <end position="111"/>
    </location>
</feature>
<dbReference type="Gene3D" id="1.20.5.1930">
    <property type="match status" value="1"/>
</dbReference>
<keyword evidence="4" id="KW-0808">Transferase</keyword>
<feature type="region of interest" description="Disordered" evidence="10">
    <location>
        <begin position="383"/>
        <end position="449"/>
    </location>
</feature>
<feature type="domain" description="Signal transduction histidine kinase subgroup 3 dimerisation and phosphoacceptor" evidence="13">
    <location>
        <begin position="170"/>
        <end position="233"/>
    </location>
</feature>
<evidence type="ECO:0000256" key="11">
    <source>
        <dbReference type="SAM" id="Phobius"/>
    </source>
</evidence>
<dbReference type="PANTHER" id="PTHR24421:SF10">
    <property type="entry name" value="NITRATE_NITRITE SENSOR PROTEIN NARQ"/>
    <property type="match status" value="1"/>
</dbReference>
<keyword evidence="11" id="KW-0472">Membrane</keyword>
<evidence type="ECO:0000256" key="4">
    <source>
        <dbReference type="ARBA" id="ARBA00022679"/>
    </source>
</evidence>
<evidence type="ECO:0000313" key="14">
    <source>
        <dbReference type="EMBL" id="NJQ15467.1"/>
    </source>
</evidence>
<organism evidence="14 15">
    <name type="scientific">Streptomyces bohaiensis</name>
    <dbReference type="NCBI Taxonomy" id="1431344"/>
    <lineage>
        <taxon>Bacteria</taxon>
        <taxon>Bacillati</taxon>
        <taxon>Actinomycetota</taxon>
        <taxon>Actinomycetes</taxon>
        <taxon>Kitasatosporales</taxon>
        <taxon>Streptomycetaceae</taxon>
        <taxon>Streptomyces</taxon>
    </lineage>
</organism>
<keyword evidence="15" id="KW-1185">Reference proteome</keyword>
<feature type="transmembrane region" description="Helical" evidence="11">
    <location>
        <begin position="458"/>
        <end position="480"/>
    </location>
</feature>
<keyword evidence="3" id="KW-0597">Phosphoprotein</keyword>
<evidence type="ECO:0000256" key="3">
    <source>
        <dbReference type="ARBA" id="ARBA00022553"/>
    </source>
</evidence>
<dbReference type="SUPFAM" id="SSF55874">
    <property type="entry name" value="ATPase domain of HSP90 chaperone/DNA topoisomerase II/histidine kinase"/>
    <property type="match status" value="1"/>
</dbReference>
<keyword evidence="8" id="KW-0902">Two-component regulatory system</keyword>
<feature type="transmembrane region" description="Helical" evidence="11">
    <location>
        <begin position="117"/>
        <end position="135"/>
    </location>
</feature>
<feature type="coiled-coil region" evidence="9">
    <location>
        <begin position="203"/>
        <end position="230"/>
    </location>
</feature>
<dbReference type="Gene3D" id="3.30.565.10">
    <property type="entry name" value="Histidine kinase-like ATPase, C-terminal domain"/>
    <property type="match status" value="1"/>
</dbReference>
<dbReference type="InterPro" id="IPR011712">
    <property type="entry name" value="Sig_transdc_His_kin_sub3_dim/P"/>
</dbReference>
<reference evidence="14 15" key="1">
    <citation type="submission" date="2020-03" db="EMBL/GenBank/DDBJ databases">
        <title>Draft genome of Streptomyces sp. ventii, isolated from the Axial Seamount in the Pacific Ocean, and resequencing of the two type strains Streptomyces lonarensis strain NCL 716 and Streptomyces bohaiensis strain 11A07.</title>
        <authorList>
            <person name="Loughran R.M."/>
            <person name="Pfannmuller K.M."/>
            <person name="Wasson B.J."/>
            <person name="Deadmond M.C."/>
            <person name="Paddock B.E."/>
            <person name="Koyack M.J."/>
            <person name="Gallegos D.A."/>
            <person name="Mitchell E.A."/>
            <person name="Ushijima B."/>
            <person name="Saw J.H."/>
            <person name="Mcphail K.L."/>
            <person name="Videau P."/>
        </authorList>
    </citation>
    <scope>NUCLEOTIDE SEQUENCE [LARGE SCALE GENOMIC DNA]</scope>
    <source>
        <strain evidence="14 15">11A07</strain>
    </source>
</reference>
<evidence type="ECO:0000256" key="10">
    <source>
        <dbReference type="SAM" id="MobiDB-lite"/>
    </source>
</evidence>
<evidence type="ECO:0000256" key="7">
    <source>
        <dbReference type="ARBA" id="ARBA00022840"/>
    </source>
</evidence>
<accession>A0ABX1C8J9</accession>
<evidence type="ECO:0000313" key="15">
    <source>
        <dbReference type="Proteomes" id="UP000727056"/>
    </source>
</evidence>
<feature type="transmembrane region" description="Helical" evidence="11">
    <location>
        <begin position="51"/>
        <end position="77"/>
    </location>
</feature>
<gene>
    <name evidence="14" type="ORF">HCN52_11015</name>
</gene>
<keyword evidence="11" id="KW-1133">Transmembrane helix</keyword>
<dbReference type="InterPro" id="IPR003594">
    <property type="entry name" value="HATPase_dom"/>
</dbReference>
<comment type="caution">
    <text evidence="14">The sequence shown here is derived from an EMBL/GenBank/DDBJ whole genome shotgun (WGS) entry which is preliminary data.</text>
</comment>
<keyword evidence="9" id="KW-0175">Coiled coil</keyword>
<dbReference type="EC" id="2.7.13.3" evidence="2"/>
<dbReference type="PANTHER" id="PTHR24421">
    <property type="entry name" value="NITRATE/NITRITE SENSOR PROTEIN NARX-RELATED"/>
    <property type="match status" value="1"/>
</dbReference>
<dbReference type="Proteomes" id="UP000727056">
    <property type="component" value="Unassembled WGS sequence"/>
</dbReference>
<dbReference type="InterPro" id="IPR050482">
    <property type="entry name" value="Sensor_HK_TwoCompSys"/>
</dbReference>
<evidence type="ECO:0000256" key="1">
    <source>
        <dbReference type="ARBA" id="ARBA00000085"/>
    </source>
</evidence>
<name>A0ABX1C8J9_9ACTN</name>
<keyword evidence="6 14" id="KW-0418">Kinase</keyword>
<keyword evidence="7" id="KW-0067">ATP-binding</keyword>
<proteinExistence type="predicted"/>
<dbReference type="Pfam" id="PF07730">
    <property type="entry name" value="HisKA_3"/>
    <property type="match status" value="1"/>
</dbReference>
<sequence length="569" mass="58834">MWSGRRIVGETLAVIAAGAVAAVALSGAGAAAAGLGAVAAAAVCVVRRVLPATALVAACGLSGLWGGFWLLMPLAGWSAGGRIRAAPRVVLAFTGAFALHWAGVTAPWRGAPDPQELLLATVGFVTTTVLPGLVGRYRAQRRALLVALHEHNEQLLREREMIAAHWRLRERQRIAEDMHDSLGHRLALLTVQTGALEVDSGLSDDQRDRVRELREAAAEAMRELREAVGVLHADGAGDTAPSARPPARGVAGVEELVVEARRAGAAVELRRTGESRALEPAADHAAYRIVQEALTNALKHAPGAALTVELRFEPDALVVEVADEGAVGAEGAPAPGAGPAAVSGGQGLVGLRERARLVGGLLHTGPTAGGGFRVAGILPYDSAPRYAPDGRDSPASPDGCTEEGRPGAAAPSRGPADDRPRGPGGPSGRGGSGTVDWQAPQRRQRELDTAVGRTWRGVVLGGGTAAVCAGVLVGFGLWALREWESSVLSPGAYAAVEVGDDEASVRAGLPEESLLLADVDGPEPPRPEGARCLVRASTEQPDDPDLVALFRFCFADGVLVAKDAYTTGW</sequence>
<feature type="compositionally biased region" description="Gly residues" evidence="10">
    <location>
        <begin position="422"/>
        <end position="433"/>
    </location>
</feature>
<evidence type="ECO:0000256" key="8">
    <source>
        <dbReference type="ARBA" id="ARBA00023012"/>
    </source>
</evidence>
<dbReference type="GO" id="GO:0016301">
    <property type="term" value="F:kinase activity"/>
    <property type="evidence" value="ECO:0007669"/>
    <property type="project" value="UniProtKB-KW"/>
</dbReference>
<evidence type="ECO:0000259" key="13">
    <source>
        <dbReference type="Pfam" id="PF07730"/>
    </source>
</evidence>
<comment type="catalytic activity">
    <reaction evidence="1">
        <text>ATP + protein L-histidine = ADP + protein N-phospho-L-histidine.</text>
        <dbReference type="EC" id="2.7.13.3"/>
    </reaction>
</comment>
<evidence type="ECO:0000256" key="6">
    <source>
        <dbReference type="ARBA" id="ARBA00022777"/>
    </source>
</evidence>
<dbReference type="Pfam" id="PF02518">
    <property type="entry name" value="HATPase_c"/>
    <property type="match status" value="1"/>
</dbReference>
<keyword evidence="11" id="KW-0812">Transmembrane</keyword>
<evidence type="ECO:0000259" key="12">
    <source>
        <dbReference type="Pfam" id="PF02518"/>
    </source>
</evidence>
<keyword evidence="5" id="KW-0547">Nucleotide-binding</keyword>
<protein>
    <recommendedName>
        <fullName evidence="2">histidine kinase</fullName>
        <ecNumber evidence="2">2.7.13.3</ecNumber>
    </recommendedName>
</protein>
<dbReference type="InterPro" id="IPR036890">
    <property type="entry name" value="HATPase_C_sf"/>
</dbReference>
<evidence type="ECO:0000256" key="9">
    <source>
        <dbReference type="SAM" id="Coils"/>
    </source>
</evidence>
<evidence type="ECO:0000256" key="2">
    <source>
        <dbReference type="ARBA" id="ARBA00012438"/>
    </source>
</evidence>